<dbReference type="EMBL" id="KE504146">
    <property type="protein sequence ID" value="EPT00885.1"/>
    <property type="molecule type" value="Genomic_DNA"/>
</dbReference>
<sequence>MVDVQPEKGLVDIGLDTAACHPTEGERIPLGIENTCLTVSIQTTTDSKILWVRLSGTRECSFTTSSLAIA</sequence>
<dbReference type="InParanoid" id="S8FRJ5"/>
<evidence type="ECO:0000313" key="1">
    <source>
        <dbReference type="EMBL" id="EPT00885.1"/>
    </source>
</evidence>
<proteinExistence type="predicted"/>
<name>S8FRJ5_FOMSC</name>
<accession>S8FRJ5</accession>
<organism evidence="1 2">
    <name type="scientific">Fomitopsis schrenkii</name>
    <name type="common">Brown rot fungus</name>
    <dbReference type="NCBI Taxonomy" id="2126942"/>
    <lineage>
        <taxon>Eukaryota</taxon>
        <taxon>Fungi</taxon>
        <taxon>Dikarya</taxon>
        <taxon>Basidiomycota</taxon>
        <taxon>Agaricomycotina</taxon>
        <taxon>Agaricomycetes</taxon>
        <taxon>Polyporales</taxon>
        <taxon>Fomitopsis</taxon>
    </lineage>
</organism>
<gene>
    <name evidence="1" type="ORF">FOMPIDRAFT_1023604</name>
</gene>
<dbReference type="Proteomes" id="UP000015241">
    <property type="component" value="Unassembled WGS sequence"/>
</dbReference>
<protein>
    <submittedName>
        <fullName evidence="1">Uncharacterized protein</fullName>
    </submittedName>
</protein>
<keyword evidence="2" id="KW-1185">Reference proteome</keyword>
<dbReference type="AlphaFoldDB" id="S8FRJ5"/>
<reference evidence="1 2" key="1">
    <citation type="journal article" date="2012" name="Science">
        <title>The Paleozoic origin of enzymatic lignin decomposition reconstructed from 31 fungal genomes.</title>
        <authorList>
            <person name="Floudas D."/>
            <person name="Binder M."/>
            <person name="Riley R."/>
            <person name="Barry K."/>
            <person name="Blanchette R.A."/>
            <person name="Henrissat B."/>
            <person name="Martinez A.T."/>
            <person name="Otillar R."/>
            <person name="Spatafora J.W."/>
            <person name="Yadav J.S."/>
            <person name="Aerts A."/>
            <person name="Benoit I."/>
            <person name="Boyd A."/>
            <person name="Carlson A."/>
            <person name="Copeland A."/>
            <person name="Coutinho P.M."/>
            <person name="de Vries R.P."/>
            <person name="Ferreira P."/>
            <person name="Findley K."/>
            <person name="Foster B."/>
            <person name="Gaskell J."/>
            <person name="Glotzer D."/>
            <person name="Gorecki P."/>
            <person name="Heitman J."/>
            <person name="Hesse C."/>
            <person name="Hori C."/>
            <person name="Igarashi K."/>
            <person name="Jurgens J.A."/>
            <person name="Kallen N."/>
            <person name="Kersten P."/>
            <person name="Kohler A."/>
            <person name="Kuees U."/>
            <person name="Kumar T.K.A."/>
            <person name="Kuo A."/>
            <person name="LaButti K."/>
            <person name="Larrondo L.F."/>
            <person name="Lindquist E."/>
            <person name="Ling A."/>
            <person name="Lombard V."/>
            <person name="Lucas S."/>
            <person name="Lundell T."/>
            <person name="Martin R."/>
            <person name="McLaughlin D.J."/>
            <person name="Morgenstern I."/>
            <person name="Morin E."/>
            <person name="Murat C."/>
            <person name="Nagy L.G."/>
            <person name="Nolan M."/>
            <person name="Ohm R.A."/>
            <person name="Patyshakuliyeva A."/>
            <person name="Rokas A."/>
            <person name="Ruiz-Duenas F.J."/>
            <person name="Sabat G."/>
            <person name="Salamov A."/>
            <person name="Samejima M."/>
            <person name="Schmutz J."/>
            <person name="Slot J.C."/>
            <person name="St John F."/>
            <person name="Stenlid J."/>
            <person name="Sun H."/>
            <person name="Sun S."/>
            <person name="Syed K."/>
            <person name="Tsang A."/>
            <person name="Wiebenga A."/>
            <person name="Young D."/>
            <person name="Pisabarro A."/>
            <person name="Eastwood D.C."/>
            <person name="Martin F."/>
            <person name="Cullen D."/>
            <person name="Grigoriev I.V."/>
            <person name="Hibbett D.S."/>
        </authorList>
    </citation>
    <scope>NUCLEOTIDE SEQUENCE</scope>
    <source>
        <strain evidence="2">FP-58527</strain>
    </source>
</reference>
<dbReference type="HOGENOM" id="CLU_2757808_0_0_1"/>
<evidence type="ECO:0000313" key="2">
    <source>
        <dbReference type="Proteomes" id="UP000015241"/>
    </source>
</evidence>